<organism evidence="2 3">
    <name type="scientific">Clavelina lepadiformis</name>
    <name type="common">Light-bulb sea squirt</name>
    <name type="synonym">Ascidia lepadiformis</name>
    <dbReference type="NCBI Taxonomy" id="159417"/>
    <lineage>
        <taxon>Eukaryota</taxon>
        <taxon>Metazoa</taxon>
        <taxon>Chordata</taxon>
        <taxon>Tunicata</taxon>
        <taxon>Ascidiacea</taxon>
        <taxon>Aplousobranchia</taxon>
        <taxon>Clavelinidae</taxon>
        <taxon>Clavelina</taxon>
    </lineage>
</organism>
<feature type="region of interest" description="Disordered" evidence="1">
    <location>
        <begin position="106"/>
        <end position="130"/>
    </location>
</feature>
<evidence type="ECO:0000256" key="1">
    <source>
        <dbReference type="SAM" id="MobiDB-lite"/>
    </source>
</evidence>
<dbReference type="EMBL" id="CAWYQH010000130">
    <property type="protein sequence ID" value="CAK8692463.1"/>
    <property type="molecule type" value="Genomic_DNA"/>
</dbReference>
<sequence length="146" mass="16653">MRGRSQSLIKHASCHATRKSFFSLIYDGGGHDGLVTKSGGILRFRLMEGERVKTNQDFKKHFLIERFDKDFVWEIQGKDASIYDLEFDELGMAYVGAVQSPVKKRDTLPGVDPGFEKPQNIGNLSRRPRDRQRLLYQGPSHCPGRL</sequence>
<evidence type="ECO:0000313" key="2">
    <source>
        <dbReference type="EMBL" id="CAK8692463.1"/>
    </source>
</evidence>
<protein>
    <submittedName>
        <fullName evidence="2">Uncharacterized protein</fullName>
    </submittedName>
</protein>
<comment type="caution">
    <text evidence="2">The sequence shown here is derived from an EMBL/GenBank/DDBJ whole genome shotgun (WGS) entry which is preliminary data.</text>
</comment>
<evidence type="ECO:0000313" key="3">
    <source>
        <dbReference type="Proteomes" id="UP001642483"/>
    </source>
</evidence>
<dbReference type="Proteomes" id="UP001642483">
    <property type="component" value="Unassembled WGS sequence"/>
</dbReference>
<reference evidence="2 3" key="1">
    <citation type="submission" date="2024-02" db="EMBL/GenBank/DDBJ databases">
        <authorList>
            <person name="Daric V."/>
            <person name="Darras S."/>
        </authorList>
    </citation>
    <scope>NUCLEOTIDE SEQUENCE [LARGE SCALE GENOMIC DNA]</scope>
</reference>
<keyword evidence="3" id="KW-1185">Reference proteome</keyword>
<gene>
    <name evidence="2" type="ORF">CVLEPA_LOCUS25727</name>
</gene>
<name>A0ABP0GN37_CLALP</name>
<accession>A0ABP0GN37</accession>
<proteinExistence type="predicted"/>